<evidence type="ECO:0000256" key="2">
    <source>
        <dbReference type="SAM" id="SignalP"/>
    </source>
</evidence>
<name>A0ABU3CDB9_9FLAO</name>
<accession>A0ABU3CDB9</accession>
<dbReference type="Pfam" id="PF07859">
    <property type="entry name" value="Abhydrolase_3"/>
    <property type="match status" value="1"/>
</dbReference>
<dbReference type="EMBL" id="JAVRHQ010000024">
    <property type="protein sequence ID" value="MDT0644342.1"/>
    <property type="molecule type" value="Genomic_DNA"/>
</dbReference>
<dbReference type="PANTHER" id="PTHR48081:SF8">
    <property type="entry name" value="ALPHA_BETA HYDROLASE FOLD-3 DOMAIN-CONTAINING PROTEIN-RELATED"/>
    <property type="match status" value="1"/>
</dbReference>
<evidence type="ECO:0000256" key="1">
    <source>
        <dbReference type="ARBA" id="ARBA00022801"/>
    </source>
</evidence>
<keyword evidence="1 4" id="KW-0378">Hydrolase</keyword>
<dbReference type="InterPro" id="IPR029058">
    <property type="entry name" value="AB_hydrolase_fold"/>
</dbReference>
<dbReference type="InterPro" id="IPR050300">
    <property type="entry name" value="GDXG_lipolytic_enzyme"/>
</dbReference>
<keyword evidence="5" id="KW-1185">Reference proteome</keyword>
<dbReference type="InterPro" id="IPR013094">
    <property type="entry name" value="AB_hydrolase_3"/>
</dbReference>
<evidence type="ECO:0000313" key="4">
    <source>
        <dbReference type="EMBL" id="MDT0644342.1"/>
    </source>
</evidence>
<dbReference type="Proteomes" id="UP001262889">
    <property type="component" value="Unassembled WGS sequence"/>
</dbReference>
<reference evidence="4 5" key="1">
    <citation type="submission" date="2023-09" db="EMBL/GenBank/DDBJ databases">
        <authorList>
            <person name="Rey-Velasco X."/>
        </authorList>
    </citation>
    <scope>NUCLEOTIDE SEQUENCE [LARGE SCALE GENOMIC DNA]</scope>
    <source>
        <strain evidence="4 5">F363</strain>
    </source>
</reference>
<dbReference type="Gene3D" id="3.40.50.1820">
    <property type="entry name" value="alpha/beta hydrolase"/>
    <property type="match status" value="1"/>
</dbReference>
<evidence type="ECO:0000313" key="5">
    <source>
        <dbReference type="Proteomes" id="UP001262889"/>
    </source>
</evidence>
<feature type="signal peptide" evidence="2">
    <location>
        <begin position="1"/>
        <end position="23"/>
    </location>
</feature>
<keyword evidence="2" id="KW-0732">Signal</keyword>
<dbReference type="GO" id="GO:0016787">
    <property type="term" value="F:hydrolase activity"/>
    <property type="evidence" value="ECO:0007669"/>
    <property type="project" value="UniProtKB-KW"/>
</dbReference>
<comment type="caution">
    <text evidence="4">The sequence shown here is derived from an EMBL/GenBank/DDBJ whole genome shotgun (WGS) entry which is preliminary data.</text>
</comment>
<dbReference type="SUPFAM" id="SSF53474">
    <property type="entry name" value="alpha/beta-Hydrolases"/>
    <property type="match status" value="1"/>
</dbReference>
<dbReference type="RefSeq" id="WP_311535960.1">
    <property type="nucleotide sequence ID" value="NZ_JAVRHQ010000024.1"/>
</dbReference>
<evidence type="ECO:0000259" key="3">
    <source>
        <dbReference type="Pfam" id="PF07859"/>
    </source>
</evidence>
<proteinExistence type="predicted"/>
<dbReference type="PROSITE" id="PS51257">
    <property type="entry name" value="PROKAR_LIPOPROTEIN"/>
    <property type="match status" value="1"/>
</dbReference>
<dbReference type="PANTHER" id="PTHR48081">
    <property type="entry name" value="AB HYDROLASE SUPERFAMILY PROTEIN C4A8.06C"/>
    <property type="match status" value="1"/>
</dbReference>
<sequence>MKKINYNFLAFAFVALLFSSCSKEDGNEKTSENFARLSFSTALNQMLDKQGTFKNHLDDVPDCINGEPAYVQVALQDSDGNWVAGEDGDEDNFIEIPVLYDEEEDAWFTDYSMELELPEGNYTLEYFGVLTEDYEVLWIAPRENDEYGPVSFQGYVDEPLPISINLGNGVKKYVNVEVICYDNRLVNRYGYLFFDIEATQVINFCVFGNYCAENARHYPANFRLDVWVYSGDPDAPMGTPLFDENNPYINVVGTNNDGDDYAEPLCITLPNTAGEDLYYAEISLIDFNSGETEGEIIRSGVFSDEDVMELYSDAENTDYYHFQQGDCLAGDTPAFLQEGNGLGLEFEPEGPAPDWGPTITDPMLVVIEQLLSYNVPPLYTLTAEEARQQPSFATALMDVMEEYNIPAQNTNVDTTGVSIPVEGGQIHGRIYTPDSGRDSYPVIVYFHGGGWVIAGIDTYDASIRALANKADAIVVAVAYRQAPEYKFPTANNDAYEAYLWTLDNAESFNGDSENVAVVGESAGGNLAAGVSLMARNNGVQLPVHQTLIYPIANDNFSTASYLEYQNAVPLNRPLMMWFFDKYLNSPSEGDNPLISLVEADLSGLPSTTVISAEIDPLQSEGRQLGQELQRAGVQTTYELFTGVTHEFFGMAAVVPQAEEAQNLVASELREAFNN</sequence>
<feature type="chain" id="PRO_5047022561" evidence="2">
    <location>
        <begin position="24"/>
        <end position="674"/>
    </location>
</feature>
<feature type="domain" description="Alpha/beta hydrolase fold-3" evidence="3">
    <location>
        <begin position="443"/>
        <end position="648"/>
    </location>
</feature>
<gene>
    <name evidence="4" type="ORF">RM553_16000</name>
</gene>
<organism evidence="4 5">
    <name type="scientific">Autumnicola tepida</name>
    <dbReference type="NCBI Taxonomy" id="3075595"/>
    <lineage>
        <taxon>Bacteria</taxon>
        <taxon>Pseudomonadati</taxon>
        <taxon>Bacteroidota</taxon>
        <taxon>Flavobacteriia</taxon>
        <taxon>Flavobacteriales</taxon>
        <taxon>Flavobacteriaceae</taxon>
        <taxon>Autumnicola</taxon>
    </lineage>
</organism>
<protein>
    <submittedName>
        <fullName evidence="4">Alpha/beta hydrolase</fullName>
    </submittedName>
</protein>